<comment type="similarity">
    <text evidence="1">Belongs to the fantastic four family.</text>
</comment>
<dbReference type="GeneID" id="104704943"/>
<evidence type="ECO:0000313" key="4">
    <source>
        <dbReference type="RefSeq" id="XP_010419246.1"/>
    </source>
</evidence>
<keyword evidence="3" id="KW-1185">Reference proteome</keyword>
<dbReference type="InterPro" id="IPR046431">
    <property type="entry name" value="FAF_dom"/>
</dbReference>
<reference evidence="4" key="2">
    <citation type="submission" date="2025-08" db="UniProtKB">
        <authorList>
            <consortium name="RefSeq"/>
        </authorList>
    </citation>
    <scope>IDENTIFICATION</scope>
    <source>
        <tissue evidence="4">Leaf</tissue>
    </source>
</reference>
<dbReference type="Pfam" id="PF11250">
    <property type="entry name" value="FAF"/>
    <property type="match status" value="1"/>
</dbReference>
<dbReference type="Proteomes" id="UP000694864">
    <property type="component" value="Chromosome 7"/>
</dbReference>
<dbReference type="PANTHER" id="PTHR33155:SF17">
    <property type="entry name" value="F2E2.18-RELATED"/>
    <property type="match status" value="1"/>
</dbReference>
<dbReference type="InterPro" id="IPR021410">
    <property type="entry name" value="FAF"/>
</dbReference>
<name>A0ABM0T139_CAMSA</name>
<reference evidence="3" key="1">
    <citation type="journal article" date="2014" name="Nat. Commun.">
        <title>The emerging biofuel crop Camelina sativa retains a highly undifferentiated hexaploid genome structure.</title>
        <authorList>
            <person name="Kagale S."/>
            <person name="Koh C."/>
            <person name="Nixon J."/>
            <person name="Bollina V."/>
            <person name="Clarke W.E."/>
            <person name="Tuteja R."/>
            <person name="Spillane C."/>
            <person name="Robinson S.J."/>
            <person name="Links M.G."/>
            <person name="Clarke C."/>
            <person name="Higgins E.E."/>
            <person name="Huebert T."/>
            <person name="Sharpe A.G."/>
            <person name="Parkin I.A."/>
        </authorList>
    </citation>
    <scope>NUCLEOTIDE SEQUENCE [LARGE SCALE GENOMIC DNA]</scope>
    <source>
        <strain evidence="3">cv. DH55</strain>
    </source>
</reference>
<gene>
    <name evidence="4" type="primary">LOC104704943</name>
</gene>
<evidence type="ECO:0000259" key="2">
    <source>
        <dbReference type="Pfam" id="PF11250"/>
    </source>
</evidence>
<protein>
    <submittedName>
        <fullName evidence="4">Uncharacterized protein LOC104704943</fullName>
    </submittedName>
</protein>
<sequence length="126" mass="14389">MALNTYYQDTATLVTSSISDNRNYNATESCFDAFSDKTVDVSERREEKKAVAPETHPPTIFSSNVPSVLKREYTSDGRLLLKEEKMRGRHEYLRAHRSNGRLILQLVSLDDDDDDNRDSDVKDGDE</sequence>
<evidence type="ECO:0000313" key="3">
    <source>
        <dbReference type="Proteomes" id="UP000694864"/>
    </source>
</evidence>
<organism evidence="3 4">
    <name type="scientific">Camelina sativa</name>
    <name type="common">False flax</name>
    <name type="synonym">Myagrum sativum</name>
    <dbReference type="NCBI Taxonomy" id="90675"/>
    <lineage>
        <taxon>Eukaryota</taxon>
        <taxon>Viridiplantae</taxon>
        <taxon>Streptophyta</taxon>
        <taxon>Embryophyta</taxon>
        <taxon>Tracheophyta</taxon>
        <taxon>Spermatophyta</taxon>
        <taxon>Magnoliopsida</taxon>
        <taxon>eudicotyledons</taxon>
        <taxon>Gunneridae</taxon>
        <taxon>Pentapetalae</taxon>
        <taxon>rosids</taxon>
        <taxon>malvids</taxon>
        <taxon>Brassicales</taxon>
        <taxon>Brassicaceae</taxon>
        <taxon>Camelineae</taxon>
        <taxon>Camelina</taxon>
    </lineage>
</organism>
<proteinExistence type="inferred from homology"/>
<accession>A0ABM0T139</accession>
<feature type="domain" description="FAF" evidence="2">
    <location>
        <begin position="57"/>
        <end position="106"/>
    </location>
</feature>
<evidence type="ECO:0000256" key="1">
    <source>
        <dbReference type="ARBA" id="ARBA00008690"/>
    </source>
</evidence>
<dbReference type="RefSeq" id="XP_010419246.1">
    <property type="nucleotide sequence ID" value="XM_010420944.2"/>
</dbReference>
<dbReference type="PANTHER" id="PTHR33155">
    <property type="entry name" value="FANTASTIC FOUR-LIKE PROTEIN (DUF3049)"/>
    <property type="match status" value="1"/>
</dbReference>